<dbReference type="GO" id="GO:0005737">
    <property type="term" value="C:cytoplasm"/>
    <property type="evidence" value="ECO:0007669"/>
    <property type="project" value="TreeGrafter"/>
</dbReference>
<dbReference type="Pfam" id="PF08443">
    <property type="entry name" value="RimK"/>
    <property type="match status" value="1"/>
</dbReference>
<dbReference type="EMBL" id="QMWP01000122">
    <property type="protein sequence ID" value="RLG69638.1"/>
    <property type="molecule type" value="Genomic_DNA"/>
</dbReference>
<dbReference type="Gene3D" id="3.40.50.20">
    <property type="match status" value="1"/>
</dbReference>
<proteinExistence type="predicted"/>
<dbReference type="InterPro" id="IPR013651">
    <property type="entry name" value="ATP-grasp_RimK-type"/>
</dbReference>
<evidence type="ECO:0000259" key="5">
    <source>
        <dbReference type="PROSITE" id="PS50975"/>
    </source>
</evidence>
<evidence type="ECO:0000256" key="3">
    <source>
        <dbReference type="ARBA" id="ARBA00022840"/>
    </source>
</evidence>
<gene>
    <name evidence="6" type="ORF">DRO04_03105</name>
</gene>
<dbReference type="GO" id="GO:0018169">
    <property type="term" value="F:ribosomal S6-glutamic acid ligase activity"/>
    <property type="evidence" value="ECO:0007669"/>
    <property type="project" value="TreeGrafter"/>
</dbReference>
<keyword evidence="2 4" id="KW-0547">Nucleotide-binding</keyword>
<evidence type="ECO:0000256" key="2">
    <source>
        <dbReference type="ARBA" id="ARBA00022741"/>
    </source>
</evidence>
<dbReference type="GO" id="GO:0005524">
    <property type="term" value="F:ATP binding"/>
    <property type="evidence" value="ECO:0007669"/>
    <property type="project" value="UniProtKB-UniRule"/>
</dbReference>
<name>A0A497JFJ4_9ARCH</name>
<dbReference type="NCBIfam" id="TIGR00768">
    <property type="entry name" value="rimK_fam"/>
    <property type="match status" value="1"/>
</dbReference>
<keyword evidence="1" id="KW-0479">Metal-binding</keyword>
<dbReference type="Gene3D" id="3.30.1490.20">
    <property type="entry name" value="ATP-grasp fold, A domain"/>
    <property type="match status" value="1"/>
</dbReference>
<evidence type="ECO:0000256" key="1">
    <source>
        <dbReference type="ARBA" id="ARBA00022723"/>
    </source>
</evidence>
<dbReference type="GO" id="GO:0046872">
    <property type="term" value="F:metal ion binding"/>
    <property type="evidence" value="ECO:0007669"/>
    <property type="project" value="UniProtKB-KW"/>
</dbReference>
<comment type="caution">
    <text evidence="6">The sequence shown here is derived from an EMBL/GenBank/DDBJ whole genome shotgun (WGS) entry which is preliminary data.</text>
</comment>
<evidence type="ECO:0000256" key="4">
    <source>
        <dbReference type="PROSITE-ProRule" id="PRU00409"/>
    </source>
</evidence>
<keyword evidence="3 4" id="KW-0067">ATP-binding</keyword>
<evidence type="ECO:0000313" key="7">
    <source>
        <dbReference type="Proteomes" id="UP000278031"/>
    </source>
</evidence>
<dbReference type="InterPro" id="IPR004666">
    <property type="entry name" value="Rp_bS6_RimK/Lys_biosynth_LsyX"/>
</dbReference>
<dbReference type="Proteomes" id="UP000278031">
    <property type="component" value="Unassembled WGS sequence"/>
</dbReference>
<dbReference type="InterPro" id="IPR011761">
    <property type="entry name" value="ATP-grasp"/>
</dbReference>
<dbReference type="AlphaFoldDB" id="A0A497JFJ4"/>
<dbReference type="PROSITE" id="PS50975">
    <property type="entry name" value="ATP_GRASP"/>
    <property type="match status" value="1"/>
</dbReference>
<protein>
    <recommendedName>
        <fullName evidence="5">ATP-grasp domain-containing protein</fullName>
    </recommendedName>
</protein>
<dbReference type="SUPFAM" id="SSF56059">
    <property type="entry name" value="Glutathione synthetase ATP-binding domain-like"/>
    <property type="match status" value="1"/>
</dbReference>
<dbReference type="PANTHER" id="PTHR21621:SF0">
    <property type="entry name" value="BETA-CITRYLGLUTAMATE SYNTHASE B-RELATED"/>
    <property type="match status" value="1"/>
</dbReference>
<reference evidence="6 7" key="1">
    <citation type="submission" date="2018-06" db="EMBL/GenBank/DDBJ databases">
        <title>Extensive metabolic versatility and redundancy in microbially diverse, dynamic hydrothermal sediments.</title>
        <authorList>
            <person name="Dombrowski N."/>
            <person name="Teske A."/>
            <person name="Baker B.J."/>
        </authorList>
    </citation>
    <scope>NUCLEOTIDE SEQUENCE [LARGE SCALE GENOMIC DNA]</scope>
    <source>
        <strain evidence="6">B51_G17</strain>
    </source>
</reference>
<dbReference type="Gene3D" id="3.30.470.20">
    <property type="entry name" value="ATP-grasp fold, B domain"/>
    <property type="match status" value="1"/>
</dbReference>
<feature type="domain" description="ATP-grasp" evidence="5">
    <location>
        <begin position="105"/>
        <end position="286"/>
    </location>
</feature>
<dbReference type="InterPro" id="IPR013815">
    <property type="entry name" value="ATP_grasp_subdomain_1"/>
</dbReference>
<evidence type="ECO:0000313" key="6">
    <source>
        <dbReference type="EMBL" id="RLG69638.1"/>
    </source>
</evidence>
<accession>A0A497JFJ4</accession>
<organism evidence="6 7">
    <name type="scientific">Candidatus Iainarchaeum sp</name>
    <dbReference type="NCBI Taxonomy" id="3101447"/>
    <lineage>
        <taxon>Archaea</taxon>
        <taxon>Candidatus Iainarchaeota</taxon>
        <taxon>Candidatus Iainarchaeia</taxon>
        <taxon>Candidatus Iainarchaeales</taxon>
        <taxon>Candidatus Iainarchaeaceae</taxon>
        <taxon>Candidatus Iainarchaeum</taxon>
    </lineage>
</organism>
<sequence>MKFLLVEGVHSTEDVRLLVLEEAKKYFDTVLSVPLSKLKIECLRGENKVYYKNTLLNDFDAFYIRVFAEDFAFAQPVLYCLSKSRGVMPHCLEAFSITNNKYHTTKLVSELNIKVPATALTTTPEATMQIVEKIGYPAVVKLLSGFGGKGVMLVNSEKELKPILDTLNIFEEFICLQEYIPAGKKDIRYLVVDDDVIAILREGKDWRANVSIGGKAAEIPVEKELKDTAIKAAKFLGLKICAVDFVQNVQQENYLIEVNFTPGFMKNYLHNRIPRAIVKYLYKCAKRKK</sequence>
<dbReference type="PANTHER" id="PTHR21621">
    <property type="entry name" value="RIBOSOMAL PROTEIN S6 MODIFICATION PROTEIN"/>
    <property type="match status" value="1"/>
</dbReference>
<dbReference type="GO" id="GO:0009432">
    <property type="term" value="P:SOS response"/>
    <property type="evidence" value="ECO:0007669"/>
    <property type="project" value="TreeGrafter"/>
</dbReference>